<protein>
    <recommendedName>
        <fullName evidence="4">Motility protein B-like N-terminal domain-containing protein</fullName>
    </recommendedName>
</protein>
<accession>A0A382L817</accession>
<gene>
    <name evidence="5" type="ORF">METZ01_LOCUS285908</name>
</gene>
<organism evidence="5">
    <name type="scientific">marine metagenome</name>
    <dbReference type="NCBI Taxonomy" id="408172"/>
    <lineage>
        <taxon>unclassified sequences</taxon>
        <taxon>metagenomes</taxon>
        <taxon>ecological metagenomes</taxon>
    </lineage>
</organism>
<keyword evidence="3" id="KW-0812">Transmembrane</keyword>
<sequence length="298" mass="34080">MKRFIIRRHRPMGSHAGAWKVAYADFVTGMMSLFLVLWILSQDEEVIIATTRFFRDPYKAGVPKSTPVEQKDARPGSMVDQIVGRSDTTMRNTDDTTSIDIDVLHRIAQDWFARLKQHELDDETIQIEVANERIHVTLYHGDDKPLFEPSSPNLTKFGRKVVNQMAWLLDRHLLISRIDSHTNHLAEGREAQLANIIGSSKVPFGRPEERLSDYDQDKLSEWKMSLDQAYEILSSLTFYSAPLGGESDLLAKMEGVKGHGSTVPNKRFPDRPDKNRRVELSLVIDKSKDNLAHFPKRK</sequence>
<proteinExistence type="predicted"/>
<name>A0A382L817_9ZZZZ</name>
<dbReference type="EMBL" id="UINC01085475">
    <property type="protein sequence ID" value="SVC33054.1"/>
    <property type="molecule type" value="Genomic_DNA"/>
</dbReference>
<dbReference type="GO" id="GO:0016020">
    <property type="term" value="C:membrane"/>
    <property type="evidence" value="ECO:0007669"/>
    <property type="project" value="UniProtKB-SubCell"/>
</dbReference>
<keyword evidence="2 3" id="KW-0472">Membrane</keyword>
<evidence type="ECO:0000259" key="4">
    <source>
        <dbReference type="Pfam" id="PF13677"/>
    </source>
</evidence>
<dbReference type="Pfam" id="PF13677">
    <property type="entry name" value="MotB_plug"/>
    <property type="match status" value="1"/>
</dbReference>
<dbReference type="AlphaFoldDB" id="A0A382L817"/>
<dbReference type="InterPro" id="IPR036737">
    <property type="entry name" value="OmpA-like_sf"/>
</dbReference>
<evidence type="ECO:0000313" key="5">
    <source>
        <dbReference type="EMBL" id="SVC33054.1"/>
    </source>
</evidence>
<evidence type="ECO:0000256" key="3">
    <source>
        <dbReference type="SAM" id="Phobius"/>
    </source>
</evidence>
<dbReference type="Gene3D" id="3.30.1330.60">
    <property type="entry name" value="OmpA-like domain"/>
    <property type="match status" value="1"/>
</dbReference>
<evidence type="ECO:0000256" key="2">
    <source>
        <dbReference type="ARBA" id="ARBA00023136"/>
    </source>
</evidence>
<reference evidence="5" key="1">
    <citation type="submission" date="2018-05" db="EMBL/GenBank/DDBJ databases">
        <authorList>
            <person name="Lanie J.A."/>
            <person name="Ng W.-L."/>
            <person name="Kazmierczak K.M."/>
            <person name="Andrzejewski T.M."/>
            <person name="Davidsen T.M."/>
            <person name="Wayne K.J."/>
            <person name="Tettelin H."/>
            <person name="Glass J.I."/>
            <person name="Rusch D."/>
            <person name="Podicherti R."/>
            <person name="Tsui H.-C.T."/>
            <person name="Winkler M.E."/>
        </authorList>
    </citation>
    <scope>NUCLEOTIDE SEQUENCE</scope>
</reference>
<feature type="transmembrane region" description="Helical" evidence="3">
    <location>
        <begin position="21"/>
        <end position="40"/>
    </location>
</feature>
<comment type="subcellular location">
    <subcellularLocation>
        <location evidence="1">Membrane</location>
    </subcellularLocation>
</comment>
<evidence type="ECO:0000256" key="1">
    <source>
        <dbReference type="ARBA" id="ARBA00004370"/>
    </source>
</evidence>
<keyword evidence="3" id="KW-1133">Transmembrane helix</keyword>
<dbReference type="InterPro" id="IPR025713">
    <property type="entry name" value="MotB-like_N_dom"/>
</dbReference>
<feature type="domain" description="Motility protein B-like N-terminal" evidence="4">
    <location>
        <begin position="10"/>
        <end position="42"/>
    </location>
</feature>